<dbReference type="PANTHER" id="PTHR11439">
    <property type="entry name" value="GAG-POL-RELATED RETROTRANSPOSON"/>
    <property type="match status" value="1"/>
</dbReference>
<evidence type="ECO:0000313" key="1">
    <source>
        <dbReference type="EMBL" id="RDX97511.1"/>
    </source>
</evidence>
<dbReference type="AlphaFoldDB" id="A0A371H3Z3"/>
<evidence type="ECO:0000313" key="2">
    <source>
        <dbReference type="Proteomes" id="UP000257109"/>
    </source>
</evidence>
<proteinExistence type="predicted"/>
<dbReference type="OrthoDB" id="414945at2759"/>
<organism evidence="1 2">
    <name type="scientific">Mucuna pruriens</name>
    <name type="common">Velvet bean</name>
    <name type="synonym">Dolichos pruriens</name>
    <dbReference type="NCBI Taxonomy" id="157652"/>
    <lineage>
        <taxon>Eukaryota</taxon>
        <taxon>Viridiplantae</taxon>
        <taxon>Streptophyta</taxon>
        <taxon>Embryophyta</taxon>
        <taxon>Tracheophyta</taxon>
        <taxon>Spermatophyta</taxon>
        <taxon>Magnoliopsida</taxon>
        <taxon>eudicotyledons</taxon>
        <taxon>Gunneridae</taxon>
        <taxon>Pentapetalae</taxon>
        <taxon>rosids</taxon>
        <taxon>fabids</taxon>
        <taxon>Fabales</taxon>
        <taxon>Fabaceae</taxon>
        <taxon>Papilionoideae</taxon>
        <taxon>50 kb inversion clade</taxon>
        <taxon>NPAAA clade</taxon>
        <taxon>indigoferoid/millettioid clade</taxon>
        <taxon>Phaseoleae</taxon>
        <taxon>Mucuna</taxon>
    </lineage>
</organism>
<dbReference type="STRING" id="157652.A0A371H3Z3"/>
<sequence>ASPGKGLLFKKEGTLSMEIYTDADYAGSVMDRRSTSGYCMFLEGNLVTWRSKKQNVVARSSVEAEF</sequence>
<dbReference type="PANTHER" id="PTHR11439:SF440">
    <property type="entry name" value="INTEGRASE CATALYTIC DOMAIN-CONTAINING PROTEIN"/>
    <property type="match status" value="1"/>
</dbReference>
<name>A0A371H3Z3_MUCPR</name>
<dbReference type="Proteomes" id="UP000257109">
    <property type="component" value="Unassembled WGS sequence"/>
</dbReference>
<keyword evidence="2" id="KW-1185">Reference proteome</keyword>
<dbReference type="CDD" id="cd09272">
    <property type="entry name" value="RNase_HI_RT_Ty1"/>
    <property type="match status" value="1"/>
</dbReference>
<accession>A0A371H3Z3</accession>
<protein>
    <submittedName>
        <fullName evidence="1">Mitochondrial protein</fullName>
    </submittedName>
</protein>
<comment type="caution">
    <text evidence="1">The sequence shown here is derived from an EMBL/GenBank/DDBJ whole genome shotgun (WGS) entry which is preliminary data.</text>
</comment>
<reference evidence="1" key="1">
    <citation type="submission" date="2018-05" db="EMBL/GenBank/DDBJ databases">
        <title>Draft genome of Mucuna pruriens seed.</title>
        <authorList>
            <person name="Nnadi N.E."/>
            <person name="Vos R."/>
            <person name="Hasami M.H."/>
            <person name="Devisetty U.K."/>
            <person name="Aguiy J.C."/>
        </authorList>
    </citation>
    <scope>NUCLEOTIDE SEQUENCE [LARGE SCALE GENOMIC DNA]</scope>
    <source>
        <strain evidence="1">JCA_2017</strain>
    </source>
</reference>
<dbReference type="EMBL" id="QJKJ01003637">
    <property type="protein sequence ID" value="RDX97511.1"/>
    <property type="molecule type" value="Genomic_DNA"/>
</dbReference>
<gene>
    <name evidence="1" type="ORF">CR513_19711</name>
</gene>
<feature type="non-terminal residue" evidence="1">
    <location>
        <position position="1"/>
    </location>
</feature>